<comment type="caution">
    <text evidence="1">The sequence shown here is derived from an EMBL/GenBank/DDBJ whole genome shotgun (WGS) entry which is preliminary data.</text>
</comment>
<proteinExistence type="predicted"/>
<protein>
    <submittedName>
        <fullName evidence="1">DRBM domain-containing protein</fullName>
    </submittedName>
</protein>
<keyword evidence="2" id="KW-1185">Reference proteome</keyword>
<dbReference type="Proteomes" id="UP000485058">
    <property type="component" value="Unassembled WGS sequence"/>
</dbReference>
<sequence length="149" mass="16168">MLIHKDLRFANGNPAFSCTLSLCKAKALNEHEAKGLSNDFLTIVSYWGNKPDLNVLFNLHVAHGGGPFLRLLPREGEGSAFAKEHTDCLNGHKAMVVQIDEARELLLAPVKSIQGKRVRQAPCCWLVHAGGGSGPHLELLRGCSQMMGA</sequence>
<reference evidence="1 2" key="1">
    <citation type="submission" date="2020-02" db="EMBL/GenBank/DDBJ databases">
        <title>Draft genome sequence of Haematococcus lacustris strain NIES-144.</title>
        <authorList>
            <person name="Morimoto D."/>
            <person name="Nakagawa S."/>
            <person name="Yoshida T."/>
            <person name="Sawayama S."/>
        </authorList>
    </citation>
    <scope>NUCLEOTIDE SEQUENCE [LARGE SCALE GENOMIC DNA]</scope>
    <source>
        <strain evidence="1 2">NIES-144</strain>
    </source>
</reference>
<dbReference type="AlphaFoldDB" id="A0A699YRZ7"/>
<organism evidence="1 2">
    <name type="scientific">Haematococcus lacustris</name>
    <name type="common">Green alga</name>
    <name type="synonym">Haematococcus pluvialis</name>
    <dbReference type="NCBI Taxonomy" id="44745"/>
    <lineage>
        <taxon>Eukaryota</taxon>
        <taxon>Viridiplantae</taxon>
        <taxon>Chlorophyta</taxon>
        <taxon>core chlorophytes</taxon>
        <taxon>Chlorophyceae</taxon>
        <taxon>CS clade</taxon>
        <taxon>Chlamydomonadales</taxon>
        <taxon>Haematococcaceae</taxon>
        <taxon>Haematococcus</taxon>
    </lineage>
</organism>
<dbReference type="EMBL" id="BLLF01000322">
    <property type="protein sequence ID" value="GFH10518.1"/>
    <property type="molecule type" value="Genomic_DNA"/>
</dbReference>
<evidence type="ECO:0000313" key="1">
    <source>
        <dbReference type="EMBL" id="GFH10518.1"/>
    </source>
</evidence>
<gene>
    <name evidence="1" type="ORF">HaLaN_05844</name>
</gene>
<name>A0A699YRZ7_HAELA</name>
<accession>A0A699YRZ7</accession>
<evidence type="ECO:0000313" key="2">
    <source>
        <dbReference type="Proteomes" id="UP000485058"/>
    </source>
</evidence>